<dbReference type="AlphaFoldDB" id="A0A4Z2J264"/>
<evidence type="ECO:0000256" key="2">
    <source>
        <dbReference type="SAM" id="Phobius"/>
    </source>
</evidence>
<evidence type="ECO:0000256" key="1">
    <source>
        <dbReference type="SAM" id="MobiDB-lite"/>
    </source>
</evidence>
<keyword evidence="2" id="KW-0472">Membrane</keyword>
<comment type="caution">
    <text evidence="3">The sequence shown here is derived from an EMBL/GenBank/DDBJ whole genome shotgun (WGS) entry which is preliminary data.</text>
</comment>
<keyword evidence="4" id="KW-1185">Reference proteome</keyword>
<feature type="transmembrane region" description="Helical" evidence="2">
    <location>
        <begin position="89"/>
        <end position="109"/>
    </location>
</feature>
<feature type="region of interest" description="Disordered" evidence="1">
    <location>
        <begin position="28"/>
        <end position="53"/>
    </location>
</feature>
<evidence type="ECO:0000313" key="3">
    <source>
        <dbReference type="EMBL" id="TNN83798.1"/>
    </source>
</evidence>
<keyword evidence="2" id="KW-1133">Transmembrane helix</keyword>
<protein>
    <submittedName>
        <fullName evidence="3">Uncharacterized protein</fullName>
    </submittedName>
</protein>
<proteinExistence type="predicted"/>
<name>A0A4Z2J264_9TELE</name>
<reference evidence="3 4" key="1">
    <citation type="submission" date="2019-03" db="EMBL/GenBank/DDBJ databases">
        <title>First draft genome of Liparis tanakae, snailfish: a comprehensive survey of snailfish specific genes.</title>
        <authorList>
            <person name="Kim W."/>
            <person name="Song I."/>
            <person name="Jeong J.-H."/>
            <person name="Kim D."/>
            <person name="Kim S."/>
            <person name="Ryu S."/>
            <person name="Song J.Y."/>
            <person name="Lee S.K."/>
        </authorList>
    </citation>
    <scope>NUCLEOTIDE SEQUENCE [LARGE SCALE GENOMIC DNA]</scope>
    <source>
        <tissue evidence="3">Muscle</tissue>
    </source>
</reference>
<evidence type="ECO:0000313" key="4">
    <source>
        <dbReference type="Proteomes" id="UP000314294"/>
    </source>
</evidence>
<gene>
    <name evidence="3" type="ORF">EYF80_005974</name>
</gene>
<dbReference type="Proteomes" id="UP000314294">
    <property type="component" value="Unassembled WGS sequence"/>
</dbReference>
<accession>A0A4Z2J264</accession>
<dbReference type="EMBL" id="SRLO01000031">
    <property type="protein sequence ID" value="TNN83798.1"/>
    <property type="molecule type" value="Genomic_DNA"/>
</dbReference>
<organism evidence="3 4">
    <name type="scientific">Liparis tanakae</name>
    <name type="common">Tanaka's snailfish</name>
    <dbReference type="NCBI Taxonomy" id="230148"/>
    <lineage>
        <taxon>Eukaryota</taxon>
        <taxon>Metazoa</taxon>
        <taxon>Chordata</taxon>
        <taxon>Craniata</taxon>
        <taxon>Vertebrata</taxon>
        <taxon>Euteleostomi</taxon>
        <taxon>Actinopterygii</taxon>
        <taxon>Neopterygii</taxon>
        <taxon>Teleostei</taxon>
        <taxon>Neoteleostei</taxon>
        <taxon>Acanthomorphata</taxon>
        <taxon>Eupercaria</taxon>
        <taxon>Perciformes</taxon>
        <taxon>Cottioidei</taxon>
        <taxon>Cottales</taxon>
        <taxon>Liparidae</taxon>
        <taxon>Liparis</taxon>
    </lineage>
</organism>
<feature type="compositionally biased region" description="Gly residues" evidence="1">
    <location>
        <begin position="31"/>
        <end position="41"/>
    </location>
</feature>
<sequence>MSSLFDLAATGPKVLFGLCSLEAPPLESAAGRGGPGGGRGSGSEPPFPAVRRELPVGPWGRAAPVGGEASAAAAPAAVVGAGAVERSRLLIALVVCGGLWVVAGGGVLINAGRDGAEASGADLLVAAYML</sequence>
<keyword evidence="2" id="KW-0812">Transmembrane</keyword>